<evidence type="ECO:0000313" key="2">
    <source>
        <dbReference type="Proteomes" id="UP000018948"/>
    </source>
</evidence>
<organism evidence="1 2">
    <name type="scientific">Phytophthora nicotianae P10297</name>
    <dbReference type="NCBI Taxonomy" id="1317064"/>
    <lineage>
        <taxon>Eukaryota</taxon>
        <taxon>Sar</taxon>
        <taxon>Stramenopiles</taxon>
        <taxon>Oomycota</taxon>
        <taxon>Peronosporomycetes</taxon>
        <taxon>Peronosporales</taxon>
        <taxon>Peronosporaceae</taxon>
        <taxon>Phytophthora</taxon>
    </lineage>
</organism>
<accession>W3A2V6</accession>
<comment type="caution">
    <text evidence="1">The sequence shown here is derived from an EMBL/GenBank/DDBJ whole genome shotgun (WGS) entry which is preliminary data.</text>
</comment>
<dbReference type="Proteomes" id="UP000018948">
    <property type="component" value="Unassembled WGS sequence"/>
</dbReference>
<protein>
    <submittedName>
        <fullName evidence="1">Uncharacterized protein</fullName>
    </submittedName>
</protein>
<dbReference type="EMBL" id="ANIY01000437">
    <property type="protein sequence ID" value="ETP52859.1"/>
    <property type="molecule type" value="Genomic_DNA"/>
</dbReference>
<name>W3A2V6_PHYNI</name>
<proteinExistence type="predicted"/>
<reference evidence="1 2" key="1">
    <citation type="submission" date="2013-11" db="EMBL/GenBank/DDBJ databases">
        <title>The Genome Sequence of Phytophthora parasitica P10297.</title>
        <authorList>
            <consortium name="The Broad Institute Genomics Platform"/>
            <person name="Russ C."/>
            <person name="Tyler B."/>
            <person name="Panabieres F."/>
            <person name="Shan W."/>
            <person name="Tripathy S."/>
            <person name="Grunwald N."/>
            <person name="Machado M."/>
            <person name="Johnson C.S."/>
            <person name="Walker B."/>
            <person name="Young S.K."/>
            <person name="Zeng Q."/>
            <person name="Gargeya S."/>
            <person name="Fitzgerald M."/>
            <person name="Haas B."/>
            <person name="Abouelleil A."/>
            <person name="Allen A.W."/>
            <person name="Alvarado L."/>
            <person name="Arachchi H.M."/>
            <person name="Berlin A.M."/>
            <person name="Chapman S.B."/>
            <person name="Gainer-Dewar J."/>
            <person name="Goldberg J."/>
            <person name="Griggs A."/>
            <person name="Gujja S."/>
            <person name="Hansen M."/>
            <person name="Howarth C."/>
            <person name="Imamovic A."/>
            <person name="Ireland A."/>
            <person name="Larimer J."/>
            <person name="McCowan C."/>
            <person name="Murphy C."/>
            <person name="Pearson M."/>
            <person name="Poon T.W."/>
            <person name="Priest M."/>
            <person name="Roberts A."/>
            <person name="Saif S."/>
            <person name="Shea T."/>
            <person name="Sisk P."/>
            <person name="Sykes S."/>
            <person name="Wortman J."/>
            <person name="Nusbaum C."/>
            <person name="Birren B."/>
        </authorList>
    </citation>
    <scope>NUCLEOTIDE SEQUENCE [LARGE SCALE GENOMIC DNA]</scope>
    <source>
        <strain evidence="1 2">P10297</strain>
    </source>
</reference>
<dbReference type="AlphaFoldDB" id="W3A2V6"/>
<sequence>MPSVPTLCLVMIRRPKNTNTAKLKALDRGEKTVVAAAALDVNRSTWYRWKK</sequence>
<gene>
    <name evidence="1" type="ORF">F442_02197</name>
</gene>
<evidence type="ECO:0000313" key="1">
    <source>
        <dbReference type="EMBL" id="ETP52859.1"/>
    </source>
</evidence>